<feature type="region of interest" description="Disordered" evidence="1">
    <location>
        <begin position="1226"/>
        <end position="1259"/>
    </location>
</feature>
<feature type="compositionally biased region" description="Basic and acidic residues" evidence="1">
    <location>
        <begin position="921"/>
        <end position="931"/>
    </location>
</feature>
<feature type="region of interest" description="Disordered" evidence="1">
    <location>
        <begin position="803"/>
        <end position="951"/>
    </location>
</feature>
<dbReference type="GeneID" id="27724089"/>
<dbReference type="EMBL" id="JOWA01000096">
    <property type="protein sequence ID" value="KEZ43127.1"/>
    <property type="molecule type" value="Genomic_DNA"/>
</dbReference>
<feature type="region of interest" description="Disordered" evidence="1">
    <location>
        <begin position="997"/>
        <end position="1057"/>
    </location>
</feature>
<dbReference type="PANTHER" id="PTHR24216">
    <property type="entry name" value="PAXILLIN-RELATED"/>
    <property type="match status" value="1"/>
</dbReference>
<feature type="compositionally biased region" description="Pro residues" evidence="1">
    <location>
        <begin position="1404"/>
        <end position="1414"/>
    </location>
</feature>
<feature type="compositionally biased region" description="Polar residues" evidence="1">
    <location>
        <begin position="1349"/>
        <end position="1364"/>
    </location>
</feature>
<feature type="compositionally biased region" description="Low complexity" evidence="1">
    <location>
        <begin position="1393"/>
        <end position="1403"/>
    </location>
</feature>
<feature type="region of interest" description="Disordered" evidence="1">
    <location>
        <begin position="563"/>
        <end position="701"/>
    </location>
</feature>
<feature type="region of interest" description="Disordered" evidence="1">
    <location>
        <begin position="1324"/>
        <end position="1414"/>
    </location>
</feature>
<evidence type="ECO:0000256" key="1">
    <source>
        <dbReference type="SAM" id="MobiDB-lite"/>
    </source>
</evidence>
<protein>
    <submittedName>
        <fullName evidence="2">Uncharacterized protein</fullName>
    </submittedName>
</protein>
<reference evidence="2 3" key="1">
    <citation type="journal article" date="2014" name="Genome Announc.">
        <title>Draft genome sequence of the pathogenic fungus Scedosporium apiospermum.</title>
        <authorList>
            <person name="Vandeputte P."/>
            <person name="Ghamrawi S."/>
            <person name="Rechenmann M."/>
            <person name="Iltis A."/>
            <person name="Giraud S."/>
            <person name="Fleury M."/>
            <person name="Thornton C."/>
            <person name="Delhaes L."/>
            <person name="Meyer W."/>
            <person name="Papon N."/>
            <person name="Bouchara J.P."/>
        </authorList>
    </citation>
    <scope>NUCLEOTIDE SEQUENCE [LARGE SCALE GENOMIC DNA]</scope>
    <source>
        <strain evidence="2 3">IHEM 14462</strain>
    </source>
</reference>
<keyword evidence="3" id="KW-1185">Reference proteome</keyword>
<feature type="region of interest" description="Disordered" evidence="1">
    <location>
        <begin position="35"/>
        <end position="75"/>
    </location>
</feature>
<feature type="compositionally biased region" description="Basic and acidic residues" evidence="1">
    <location>
        <begin position="1041"/>
        <end position="1055"/>
    </location>
</feature>
<organism evidence="2 3">
    <name type="scientific">Pseudallescheria apiosperma</name>
    <name type="common">Scedosporium apiospermum</name>
    <dbReference type="NCBI Taxonomy" id="563466"/>
    <lineage>
        <taxon>Eukaryota</taxon>
        <taxon>Fungi</taxon>
        <taxon>Dikarya</taxon>
        <taxon>Ascomycota</taxon>
        <taxon>Pezizomycotina</taxon>
        <taxon>Sordariomycetes</taxon>
        <taxon>Hypocreomycetidae</taxon>
        <taxon>Microascales</taxon>
        <taxon>Microascaceae</taxon>
        <taxon>Scedosporium</taxon>
    </lineage>
</organism>
<feature type="region of interest" description="Disordered" evidence="1">
    <location>
        <begin position="249"/>
        <end position="286"/>
    </location>
</feature>
<feature type="region of interest" description="Disordered" evidence="1">
    <location>
        <begin position="1173"/>
        <end position="1214"/>
    </location>
</feature>
<feature type="compositionally biased region" description="Polar residues" evidence="1">
    <location>
        <begin position="1183"/>
        <end position="1193"/>
    </location>
</feature>
<feature type="compositionally biased region" description="Basic and acidic residues" evidence="1">
    <location>
        <begin position="840"/>
        <end position="853"/>
    </location>
</feature>
<feature type="region of interest" description="Disordered" evidence="1">
    <location>
        <begin position="99"/>
        <end position="138"/>
    </location>
</feature>
<dbReference type="HOGENOM" id="CLU_238368_0_0_1"/>
<feature type="compositionally biased region" description="Polar residues" evidence="1">
    <location>
        <begin position="1000"/>
        <end position="1011"/>
    </location>
</feature>
<dbReference type="Proteomes" id="UP000028545">
    <property type="component" value="Unassembled WGS sequence"/>
</dbReference>
<feature type="compositionally biased region" description="Basic and acidic residues" evidence="1">
    <location>
        <begin position="36"/>
        <end position="48"/>
    </location>
</feature>
<name>A0A084G715_PSEDA</name>
<feature type="compositionally biased region" description="Polar residues" evidence="1">
    <location>
        <begin position="570"/>
        <end position="592"/>
    </location>
</feature>
<comment type="caution">
    <text evidence="2">The sequence shown here is derived from an EMBL/GenBank/DDBJ whole genome shotgun (WGS) entry which is preliminary data.</text>
</comment>
<dbReference type="KEGG" id="sapo:SAPIO_CDS5017"/>
<feature type="compositionally biased region" description="Basic and acidic residues" evidence="1">
    <location>
        <begin position="515"/>
        <end position="527"/>
    </location>
</feature>
<accession>A0A084G715</accession>
<dbReference type="RefSeq" id="XP_016642926.1">
    <property type="nucleotide sequence ID" value="XM_016787424.1"/>
</dbReference>
<feature type="region of interest" description="Disordered" evidence="1">
    <location>
        <begin position="503"/>
        <end position="533"/>
    </location>
</feature>
<evidence type="ECO:0000313" key="3">
    <source>
        <dbReference type="Proteomes" id="UP000028545"/>
    </source>
</evidence>
<feature type="compositionally biased region" description="Basic and acidic residues" evidence="1">
    <location>
        <begin position="1329"/>
        <end position="1348"/>
    </location>
</feature>
<feature type="compositionally biased region" description="Low complexity" evidence="1">
    <location>
        <begin position="127"/>
        <end position="138"/>
    </location>
</feature>
<sequence length="1790" mass="195574">MVFHRHPLADDLGLDDRTLAQMSLIISTEVPSRGEIQLKDSDDTDKSHQSAKTVKGPSIATDESEVGSQDEGPQLASWFEATHRRPRRYDAAKRLETTLVPIAEDPEGERLSEQLDPPTSHLSKAGASSPTAPSDTSSIETLAAAVSAVSPNDLEARRLSVSDIGDLPKPATFEPSPVTMEDRDTPLFTFAAPKIGPMEYTRMYLIEQARVDQEGGSNPLPAPEKRWAWTSEEENLLIIPRIPPSVDRNQFKPAPHGSPSHYIIPKSGPSKNEPNEPLPSVEQGSARNATVDETPVLPEIDLGDDNPFAGVFSISGSSSSPWRPRVPSAYLRNRYQAGRLSVPEQQAIIPSLVYASSEVEKNLHMAGPSKQNSGLSEVIYSPANYSSHIPINSHPLSHNRLYLKKSESALSPLHANKEQDGESTPTNVIEKTFSNKIAKGGDCCSLTTATTSSTTVSCMHVCEFHKPSADMECGEEEELGNDTMVSLEQDIRKQLGAFDSTESLIGSFSPEPSDEPSRPGTPDKPRPDSPILSPALLKYLSGQSLSPPPTNKLFEAPRLRQLNQPKEENGSPSTPQTSTKLVHCHTSPTEKTPIQHKAETESPSPLPQSSGVLVLTPAGLKYFPRQSPYPPPTKELPPVPQRGRPIQPKQEGSSSSAPQRATKSVDSHVSLTQNVPIQYQADTDSQIPPPRSSGANPQTDSVVTPALEIRKAKSPPNQFPTIPIITVTPPPPTVAMASPPPIPPKNPLRGLRGGNSQVNKDLPSVLRSVTPVYLTTSTPEARPTVRHLTAEDALRIKRARTQIASANKRDYQSGTMPKHKPVKDPKVNDEECRPLLSPKIEGEESEPKKREDLTANSSPGRSATVENTSGDILEVTKRNFSRQAMDPLPSRGSSSKSAKTPEEDSDTEHNIAATVKNNSVDMHEVIKRDFSMKTMEPRPSSGPPPDDGNIAMDWNRVVALMNTLPKKTPEEESAMERHRAAMAKNTTVDLLEVIKRDFPTRSTDPLPSSGPSPDEGNIAMGWNRTAMAKNTAGSSSKPAKTPKEDSDTECNREPTVKNTTVDMLEVIKRDFPVKSTDTIPSFGSSSKLANTPHGDRPLECMRAAAAKNPPVDMLEVIKRDFPLPSGQAKDRLPSFGSSSKLAKNPDEGITAIERNRAATACGIMQERKAFSSKLVDDEDAFSEGTSLRKTNVLSRPANHRLRAKNKQPEGQGSQDADEILSFADHLGAGNKANGSQRIPLPNEAQPKPKPQPQPLNPAALDPAVSYVMVAGKDGQPEILPQDHPGVKSYFDFSDDDDTPPKSTFREKLNQIKEKAHKISGRFTKLRLSSSERRKEKDGEARGRIENVPKRSQTPHGLRSTSDAENPTKPRSRFMNFPTLKIGRRRPRGDDLTAISSSAPASAPGSPPLPADGEAPPVPEIPEYYQRAFSGWNAIKLHATEANESPSWQYGKKIVKLESSMTFICLIRRGSKPSILRTGELFSSRIWVKDVPVALDSQGITQLPESIDSLEADFLSCRTWVEDVLSPRLGESSNSQRASVNSLQKNFITCVPVFYADPKYRPNLISAAEVTDPQTPNIQAALKSRAAAPSPPPLAPVLATPPEQLDELRLRLIKARVHTITTLQPGPNLPAALEEKATNSNLSRLPPMDEESLTLVIAAHRVALTPCAMTDAIEDDDERQKAVASTRRAFALPPVVPENPPQEEDLSEACRALGLDDWRNLSLNPACPTRRYYLLPWNVRTPLRHTHGRPAFRGTARRRRPGGFADYEAKDYLAIYEVKVPARSEIPEVYM</sequence>
<feature type="compositionally biased region" description="Polar residues" evidence="1">
    <location>
        <begin position="650"/>
        <end position="686"/>
    </location>
</feature>
<dbReference type="VEuPathDB" id="FungiDB:SAPIO_CDS5017"/>
<feature type="compositionally biased region" description="Basic and acidic residues" evidence="1">
    <location>
        <begin position="822"/>
        <end position="833"/>
    </location>
</feature>
<dbReference type="OrthoDB" id="4889313at2759"/>
<dbReference type="PANTHER" id="PTHR24216:SF8">
    <property type="entry name" value="PAXILLIN, ISOFORM F"/>
    <property type="match status" value="1"/>
</dbReference>
<evidence type="ECO:0000313" key="2">
    <source>
        <dbReference type="EMBL" id="KEZ43127.1"/>
    </source>
</evidence>
<gene>
    <name evidence="2" type="ORF">SAPIO_CDS5017</name>
</gene>
<proteinExistence type="predicted"/>
<feature type="compositionally biased region" description="Polar residues" evidence="1">
    <location>
        <begin position="854"/>
        <end position="870"/>
    </location>
</feature>
<feature type="compositionally biased region" description="Pro residues" evidence="1">
    <location>
        <begin position="627"/>
        <end position="640"/>
    </location>
</feature>
<feature type="region of interest" description="Disordered" evidence="1">
    <location>
        <begin position="1274"/>
        <end position="1302"/>
    </location>
</feature>
<feature type="compositionally biased region" description="Polar residues" evidence="1">
    <location>
        <begin position="601"/>
        <end position="611"/>
    </location>
</feature>